<dbReference type="Gene3D" id="3.30.200.20">
    <property type="entry name" value="Phosphorylase Kinase, domain 1"/>
    <property type="match status" value="1"/>
</dbReference>
<dbReference type="PROSITE" id="PS50011">
    <property type="entry name" value="PROTEIN_KINASE_DOM"/>
    <property type="match status" value="1"/>
</dbReference>
<keyword evidence="2" id="KW-0723">Serine/threonine-protein kinase</keyword>
<dbReference type="Gene3D" id="2.10.25.10">
    <property type="entry name" value="Laminin"/>
    <property type="match status" value="1"/>
</dbReference>
<feature type="transmembrane region" description="Helical" evidence="13">
    <location>
        <begin position="272"/>
        <end position="294"/>
    </location>
</feature>
<evidence type="ECO:0000313" key="17">
    <source>
        <dbReference type="Proteomes" id="UP001140949"/>
    </source>
</evidence>
<evidence type="ECO:0000256" key="1">
    <source>
        <dbReference type="ARBA" id="ARBA00004167"/>
    </source>
</evidence>
<evidence type="ECO:0000256" key="9">
    <source>
        <dbReference type="ARBA" id="ARBA00022989"/>
    </source>
</evidence>
<dbReference type="CDD" id="cd14066">
    <property type="entry name" value="STKc_IRAK"/>
    <property type="match status" value="1"/>
</dbReference>
<keyword evidence="5 14" id="KW-0732">Signal</keyword>
<evidence type="ECO:0000256" key="6">
    <source>
        <dbReference type="ARBA" id="ARBA00022741"/>
    </source>
</evidence>
<keyword evidence="11" id="KW-0325">Glycoprotein</keyword>
<sequence length="682" mass="74317">MRKKKTQTKTKAMNTLDLFFVIFFLLLSRAQSQLSSNCTDTCGSRKVAYPFGFSSSCPIPLTCAEPDILLSSSSHLRLRNITPDALLVEIPPRCDRPVGSAAASLFSRNFAPTRKNALLFRNCTASPSPPCVISTRLVSDRLNLPNCGPRSDNLTCSTDQGLNGTYSSRAYLEAAGCGFLFSSVVLEEDDSVLVIAAVELGWWLQGEDCRCSRNAACTKVRSPEGPGFRCRCNEGFDGSGFADGGGCYRVVTSCGSTNNHISDKCGSNKIPVLIGGIVAGASLLAGLALLLYSVHRRCSASRLRKYTRRLYSEASFNVPFYSYRDIERATENFSEAHRLGTGAYGTVYVGQLANGELAAVKKIKHPDPESVSHVMNEVRMISSLDHPNLVRLLGCCIERGEQVLVYEFMPHGTLSQHLQRQRGPGLPWAVRLSIAAETAKAVAYLHSSVEPPIYHRDVKSSNILLDHHFHAKIADFGLSRAAEAAEASHISTAPQGTPGYVDPQYHQNYHLSDKSDVYSFGVVLAEIITGLKVVDFGRAQCEVNLAALAVDRIAKGALGEIVDPFLRVQEGSWACESIHKVAELAFRCLAFHRDMRPSMTEVADELEQIRLSGWAPKDGDVVVSTELCSSRSMRGPADGLRSAEKSKRLVLVNEIGRMDEFSPVSVQDTWASDLTTASNSSS</sequence>
<dbReference type="PROSITE" id="PS00108">
    <property type="entry name" value="PROTEIN_KINASE_ST"/>
    <property type="match status" value="1"/>
</dbReference>
<keyword evidence="7 16" id="KW-0418">Kinase</keyword>
<feature type="domain" description="Protein kinase" evidence="15">
    <location>
        <begin position="333"/>
        <end position="611"/>
    </location>
</feature>
<dbReference type="SMART" id="SM00220">
    <property type="entry name" value="S_TKc"/>
    <property type="match status" value="1"/>
</dbReference>
<proteinExistence type="predicted"/>
<evidence type="ECO:0000259" key="15">
    <source>
        <dbReference type="PROSITE" id="PS50011"/>
    </source>
</evidence>
<keyword evidence="9 13" id="KW-1133">Transmembrane helix</keyword>
<evidence type="ECO:0000256" key="12">
    <source>
        <dbReference type="PROSITE-ProRule" id="PRU10141"/>
    </source>
</evidence>
<accession>A0AAX6E8U9</accession>
<keyword evidence="6 12" id="KW-0547">Nucleotide-binding</keyword>
<dbReference type="SUPFAM" id="SSF56112">
    <property type="entry name" value="Protein kinase-like (PK-like)"/>
    <property type="match status" value="1"/>
</dbReference>
<organism evidence="16 17">
    <name type="scientific">Iris pallida</name>
    <name type="common">Sweet iris</name>
    <dbReference type="NCBI Taxonomy" id="29817"/>
    <lineage>
        <taxon>Eukaryota</taxon>
        <taxon>Viridiplantae</taxon>
        <taxon>Streptophyta</taxon>
        <taxon>Embryophyta</taxon>
        <taxon>Tracheophyta</taxon>
        <taxon>Spermatophyta</taxon>
        <taxon>Magnoliopsida</taxon>
        <taxon>Liliopsida</taxon>
        <taxon>Asparagales</taxon>
        <taxon>Iridaceae</taxon>
        <taxon>Iridoideae</taxon>
        <taxon>Irideae</taxon>
        <taxon>Iris</taxon>
    </lineage>
</organism>
<evidence type="ECO:0000256" key="5">
    <source>
        <dbReference type="ARBA" id="ARBA00022729"/>
    </source>
</evidence>
<dbReference type="PANTHER" id="PTHR46008">
    <property type="entry name" value="LEAF RUST 10 DISEASE-RESISTANCE LOCUS RECEPTOR-LIKE PROTEIN KINASE-LIKE 1.4"/>
    <property type="match status" value="1"/>
</dbReference>
<dbReference type="FunFam" id="1.10.510.10:FF:000161">
    <property type="entry name" value="Wall-associated receptor kinase-like 20"/>
    <property type="match status" value="1"/>
</dbReference>
<dbReference type="PANTHER" id="PTHR46008:SF62">
    <property type="entry name" value="PROTEIN KINASE DOMAIN-CONTAINING PROTEIN"/>
    <property type="match status" value="1"/>
</dbReference>
<keyword evidence="17" id="KW-1185">Reference proteome</keyword>
<dbReference type="PROSITE" id="PS00107">
    <property type="entry name" value="PROTEIN_KINASE_ATP"/>
    <property type="match status" value="1"/>
</dbReference>
<protein>
    <submittedName>
        <fullName evidence="16">Wall-associated receptor kinase-like 14</fullName>
    </submittedName>
</protein>
<name>A0AAX6E8U9_IRIPA</name>
<evidence type="ECO:0000256" key="13">
    <source>
        <dbReference type="SAM" id="Phobius"/>
    </source>
</evidence>
<evidence type="ECO:0000256" key="11">
    <source>
        <dbReference type="ARBA" id="ARBA00023180"/>
    </source>
</evidence>
<evidence type="ECO:0000256" key="14">
    <source>
        <dbReference type="SAM" id="SignalP"/>
    </source>
</evidence>
<evidence type="ECO:0000313" key="16">
    <source>
        <dbReference type="EMBL" id="KAJ6800454.1"/>
    </source>
</evidence>
<dbReference type="GO" id="GO:0005524">
    <property type="term" value="F:ATP binding"/>
    <property type="evidence" value="ECO:0007669"/>
    <property type="project" value="UniProtKB-UniRule"/>
</dbReference>
<dbReference type="EMBL" id="JANAVB010038652">
    <property type="protein sequence ID" value="KAJ6800454.1"/>
    <property type="molecule type" value="Genomic_DNA"/>
</dbReference>
<dbReference type="AlphaFoldDB" id="A0AAX6E8U9"/>
<comment type="caution">
    <text evidence="16">The sequence shown here is derived from an EMBL/GenBank/DDBJ whole genome shotgun (WGS) entry which is preliminary data.</text>
</comment>
<dbReference type="InterPro" id="IPR011009">
    <property type="entry name" value="Kinase-like_dom_sf"/>
</dbReference>
<keyword evidence="16" id="KW-0675">Receptor</keyword>
<keyword evidence="10 13" id="KW-0472">Membrane</keyword>
<dbReference type="InterPro" id="IPR000719">
    <property type="entry name" value="Prot_kinase_dom"/>
</dbReference>
<feature type="binding site" evidence="12">
    <location>
        <position position="362"/>
    </location>
    <ligand>
        <name>ATP</name>
        <dbReference type="ChEBI" id="CHEBI:30616"/>
    </ligand>
</feature>
<reference evidence="16" key="1">
    <citation type="journal article" date="2023" name="GigaByte">
        <title>Genome assembly of the bearded iris, Iris pallida Lam.</title>
        <authorList>
            <person name="Bruccoleri R.E."/>
            <person name="Oakeley E.J."/>
            <person name="Faust A.M.E."/>
            <person name="Altorfer M."/>
            <person name="Dessus-Babus S."/>
            <person name="Burckhardt D."/>
            <person name="Oertli M."/>
            <person name="Naumann U."/>
            <person name="Petersen F."/>
            <person name="Wong J."/>
        </authorList>
    </citation>
    <scope>NUCLEOTIDE SEQUENCE</scope>
    <source>
        <strain evidence="16">GSM-AAB239-AS_SAM_17_03QT</strain>
    </source>
</reference>
<evidence type="ECO:0000256" key="2">
    <source>
        <dbReference type="ARBA" id="ARBA00022527"/>
    </source>
</evidence>
<evidence type="ECO:0000256" key="7">
    <source>
        <dbReference type="ARBA" id="ARBA00022777"/>
    </source>
</evidence>
<gene>
    <name evidence="16" type="ORF">M6B38_109910</name>
</gene>
<dbReference type="InterPro" id="IPR017441">
    <property type="entry name" value="Protein_kinase_ATP_BS"/>
</dbReference>
<evidence type="ECO:0000256" key="3">
    <source>
        <dbReference type="ARBA" id="ARBA00022679"/>
    </source>
</evidence>
<evidence type="ECO:0000256" key="8">
    <source>
        <dbReference type="ARBA" id="ARBA00022840"/>
    </source>
</evidence>
<evidence type="ECO:0000256" key="4">
    <source>
        <dbReference type="ARBA" id="ARBA00022692"/>
    </source>
</evidence>
<dbReference type="InterPro" id="IPR008271">
    <property type="entry name" value="Ser/Thr_kinase_AS"/>
</dbReference>
<dbReference type="Proteomes" id="UP001140949">
    <property type="component" value="Unassembled WGS sequence"/>
</dbReference>
<feature type="chain" id="PRO_5043836671" evidence="14">
    <location>
        <begin position="33"/>
        <end position="682"/>
    </location>
</feature>
<dbReference type="Pfam" id="PF00069">
    <property type="entry name" value="Pkinase"/>
    <property type="match status" value="1"/>
</dbReference>
<keyword evidence="4 13" id="KW-0812">Transmembrane</keyword>
<keyword evidence="8 12" id="KW-0067">ATP-binding</keyword>
<dbReference type="GO" id="GO:0005886">
    <property type="term" value="C:plasma membrane"/>
    <property type="evidence" value="ECO:0007669"/>
    <property type="project" value="UniProtKB-ARBA"/>
</dbReference>
<evidence type="ECO:0000256" key="10">
    <source>
        <dbReference type="ARBA" id="ARBA00023136"/>
    </source>
</evidence>
<dbReference type="Gene3D" id="1.10.510.10">
    <property type="entry name" value="Transferase(Phosphotransferase) domain 1"/>
    <property type="match status" value="1"/>
</dbReference>
<reference evidence="16" key="2">
    <citation type="submission" date="2023-04" db="EMBL/GenBank/DDBJ databases">
        <authorList>
            <person name="Bruccoleri R.E."/>
            <person name="Oakeley E.J."/>
            <person name="Faust A.-M."/>
            <person name="Dessus-Babus S."/>
            <person name="Altorfer M."/>
            <person name="Burckhardt D."/>
            <person name="Oertli M."/>
            <person name="Naumann U."/>
            <person name="Petersen F."/>
            <person name="Wong J."/>
        </authorList>
    </citation>
    <scope>NUCLEOTIDE SEQUENCE</scope>
    <source>
        <strain evidence="16">GSM-AAB239-AS_SAM_17_03QT</strain>
        <tissue evidence="16">Leaf</tissue>
    </source>
</reference>
<comment type="subcellular location">
    <subcellularLocation>
        <location evidence="1">Membrane</location>
        <topology evidence="1">Single-pass membrane protein</topology>
    </subcellularLocation>
</comment>
<dbReference type="GO" id="GO:0004674">
    <property type="term" value="F:protein serine/threonine kinase activity"/>
    <property type="evidence" value="ECO:0007669"/>
    <property type="project" value="UniProtKB-KW"/>
</dbReference>
<feature type="signal peptide" evidence="14">
    <location>
        <begin position="1"/>
        <end position="32"/>
    </location>
</feature>
<keyword evidence="3" id="KW-0808">Transferase</keyword>